<keyword evidence="2" id="KW-0812">Transmembrane</keyword>
<sequence>MCRRCRQKIRVPKVLTPELEVQPETQVSADGKWTVDASHAAAEKPHSHRDTWTPAMSDTPSQPIAPRSAASPSVPPPVHMPAMPPSPLPPAPQYPMPTAPYPSPGPGQYPMPSGGYVPPPPYMPAAPTPPPMPMPGGYYPPPPGPPGYPPPPSYPPPNGYGAPPAPSYGYAAPPAPAPTTPAPRVVPVRREASGSGAGKFAFIVMMGLLGTVAALVVAYKYVIPFQQEQARLKALEASLQAPEFDFNAVEPTNAPLAASETTIPEYPELTARYPAEWTELYKRRTAAVEEGLTGTIRRSILGLPAHVAESKRIQGRWSKGDIAASWTINGYDVEMVLLGPDKKLGTADDYKFRFKVSRSDAK</sequence>
<proteinExistence type="predicted"/>
<keyword evidence="2" id="KW-1133">Transmembrane helix</keyword>
<protein>
    <submittedName>
        <fullName evidence="3">Uncharacterized protein</fullName>
    </submittedName>
</protein>
<feature type="transmembrane region" description="Helical" evidence="2">
    <location>
        <begin position="200"/>
        <end position="222"/>
    </location>
</feature>
<dbReference type="RefSeq" id="WP_230220381.1">
    <property type="nucleotide sequence ID" value="NZ_JAJKFT010000010.1"/>
</dbReference>
<dbReference type="EMBL" id="JAJKFT010000010">
    <property type="protein sequence ID" value="MCC9629800.1"/>
    <property type="molecule type" value="Genomic_DNA"/>
</dbReference>
<keyword evidence="4" id="KW-1185">Reference proteome</keyword>
<dbReference type="AlphaFoldDB" id="A0A9X1SG42"/>
<dbReference type="Proteomes" id="UP001139103">
    <property type="component" value="Unassembled WGS sequence"/>
</dbReference>
<accession>A0A9X1SG42</accession>
<keyword evidence="2" id="KW-0472">Membrane</keyword>
<evidence type="ECO:0000256" key="1">
    <source>
        <dbReference type="SAM" id="MobiDB-lite"/>
    </source>
</evidence>
<name>A0A9X1SG42_9BACT</name>
<feature type="compositionally biased region" description="Low complexity" evidence="1">
    <location>
        <begin position="60"/>
        <end position="72"/>
    </location>
</feature>
<feature type="compositionally biased region" description="Basic and acidic residues" evidence="1">
    <location>
        <begin position="41"/>
        <end position="51"/>
    </location>
</feature>
<comment type="caution">
    <text evidence="3">The sequence shown here is derived from an EMBL/GenBank/DDBJ whole genome shotgun (WGS) entry which is preliminary data.</text>
</comment>
<organism evidence="3 4">
    <name type="scientific">Blastopirellula sediminis</name>
    <dbReference type="NCBI Taxonomy" id="2894196"/>
    <lineage>
        <taxon>Bacteria</taxon>
        <taxon>Pseudomonadati</taxon>
        <taxon>Planctomycetota</taxon>
        <taxon>Planctomycetia</taxon>
        <taxon>Pirellulales</taxon>
        <taxon>Pirellulaceae</taxon>
        <taxon>Blastopirellula</taxon>
    </lineage>
</organism>
<gene>
    <name evidence="3" type="ORF">LOC68_15530</name>
</gene>
<evidence type="ECO:0000313" key="3">
    <source>
        <dbReference type="EMBL" id="MCC9629800.1"/>
    </source>
</evidence>
<evidence type="ECO:0000313" key="4">
    <source>
        <dbReference type="Proteomes" id="UP001139103"/>
    </source>
</evidence>
<reference evidence="3" key="1">
    <citation type="submission" date="2021-11" db="EMBL/GenBank/DDBJ databases">
        <title>Genome sequence.</title>
        <authorList>
            <person name="Sun Q."/>
        </authorList>
    </citation>
    <scope>NUCLEOTIDE SEQUENCE</scope>
    <source>
        <strain evidence="3">JC732</strain>
    </source>
</reference>
<feature type="region of interest" description="Disordered" evidence="1">
    <location>
        <begin position="18"/>
        <end position="101"/>
    </location>
</feature>
<evidence type="ECO:0000256" key="2">
    <source>
        <dbReference type="SAM" id="Phobius"/>
    </source>
</evidence>
<feature type="compositionally biased region" description="Pro residues" evidence="1">
    <location>
        <begin position="73"/>
        <end position="101"/>
    </location>
</feature>